<reference evidence="4" key="1">
    <citation type="journal article" date="2015" name="Genome Announc.">
        <title>Draft genome sequence of the cellulolytic fungus Chaetomium globosum.</title>
        <authorList>
            <person name="Cuomo C.A."/>
            <person name="Untereiner W.A."/>
            <person name="Ma L.-J."/>
            <person name="Grabherr M."/>
            <person name="Birren B.W."/>
        </authorList>
    </citation>
    <scope>NUCLEOTIDE SEQUENCE [LARGE SCALE GENOMIC DNA]</scope>
    <source>
        <strain evidence="4">ATCC 6205 / CBS 148.51 / DSM 1962 / NBRC 6347 / NRRL 1970</strain>
    </source>
</reference>
<evidence type="ECO:0000259" key="2">
    <source>
        <dbReference type="Pfam" id="PF24883"/>
    </source>
</evidence>
<protein>
    <recommendedName>
        <fullName evidence="2">Nephrocystin 3-like N-terminal domain-containing protein</fullName>
    </recommendedName>
</protein>
<dbReference type="Gene3D" id="3.40.630.30">
    <property type="match status" value="1"/>
</dbReference>
<evidence type="ECO:0000313" key="4">
    <source>
        <dbReference type="Proteomes" id="UP000001056"/>
    </source>
</evidence>
<sequence>MITRPNIRIREATPADVDTIVDVYFAAFDDNVMNQLMYPRGVSADARKKFGAKFLSQPTSKDAGQNTTAKGQNFVYVATDTSGEIVAFAKWLLQREPRPEEEWKKEDFTATTEGWGEGCDLGVVDRFIGLMNRAQSEHAKGEAALYLSILGCNPTRQRSGAGSALLEWGVNLADSLGLPCRLEASPVGYGLYRKFGFEDVGVVDVNISENWGVTNTNGDNWGANNAILLAGPLADGAQRTVIMRRPCKQARLFPISARPLHQRAVTCSQINRDLIGNRAAGPLQPITMRSYLAASQIPKAATRLYHQTPEEGRFSSSTLVATSPSASSETGCECSCKMDPVSAAANIIQIINAANKTPSPATMGPLDGCRKVIAELEDILPPETMLATESKRKAILTALSWLTKESRARTLLDELAHYKSTISLALTTDSSLDIKDTKANTERIYAALTDVQQQHVYNWLHATDPSALHEKSCGTYEPGTGEWLFRSPEWESWLEEKTRCLWVHGIPGAGKTIFASHLIETLKWHHKLSSPTYALAYYYCYFGHGQDETVPFLRWTLLELCRRLGRVPTAVYDLYRHGGNPTAHSLLQTLEKVVEAFDKVFIVVDAVDESLHRENLLRVLQNLATDTRFNNIRILVTSREYIDIEEVMLDVATPISMRNYLLDEDIALYVRAKLDGHSRLRRWPPHFRDQVFEALTTKANGMFRWVVCQIDAIQRLKPETRIINTALANLPKDLDETYERVFLQIPEDARVFVKHVLQWMCTHLTIHKSIAEVQPITTVSLCPVYVPNGEDIPCDVLFAAVQRSLAEDDSCDPMFLDGYVLDEELLREYCGCLVTLNTDTIRDRSATGDNTIVSFAHYTVLEFLESPRMRRGPAASFALDREQVLIDHSKILLLGAASTSDRWSEDWPEIRGPDYYFDFERYCAHSAVLFLHWHARMANSWKDFSWVTPAAQLLEASAPPSLGSYFWFTQDILAALENPITPSISAFRQIHKLRSLSPPTESHLETLARMFQIDGTGYLARSLLASLGRTGSDLACQLDVEFQPGAFYTELNKPSYSWTAQEEQEINSLSNQVLRFRGSVIEFYAQLPNLGWTHQGLYEILDFAAGHFDPSTILLYVTAKHQHVENTSGFTCWGCLSITKLLRLGARATAPGYAIGALQFAVAKVDIPAVRLFLDAGLDPNDTGDACGEIGSAERGPLFKYLRLFRGRSPLNIAKQQGTKQLPTINMRIQEIWYETRHPNKETAGAVAALLIQYGAKDFTSSPDNDFSFAAGMGALSITEDEGTNMMPQGGLGAISISS</sequence>
<name>Q2HEQ7_CHAGB</name>
<dbReference type="Pfam" id="PF24883">
    <property type="entry name" value="NPHP3_N"/>
    <property type="match status" value="1"/>
</dbReference>
<feature type="domain" description="Nephrocystin 3-like N-terminal" evidence="2">
    <location>
        <begin position="479"/>
        <end position="639"/>
    </location>
</feature>
<dbReference type="SUPFAM" id="SSF52540">
    <property type="entry name" value="P-loop containing nucleoside triphosphate hydrolases"/>
    <property type="match status" value="1"/>
</dbReference>
<dbReference type="InterPro" id="IPR027417">
    <property type="entry name" value="P-loop_NTPase"/>
</dbReference>
<evidence type="ECO:0000313" key="3">
    <source>
        <dbReference type="EMBL" id="EAQ93062.1"/>
    </source>
</evidence>
<keyword evidence="4" id="KW-1185">Reference proteome</keyword>
<proteinExistence type="predicted"/>
<evidence type="ECO:0000256" key="1">
    <source>
        <dbReference type="ARBA" id="ARBA00022737"/>
    </source>
</evidence>
<dbReference type="InParanoid" id="Q2HEQ7"/>
<dbReference type="PANTHER" id="PTHR10039:SF16">
    <property type="entry name" value="GPI INOSITOL-DEACYLASE"/>
    <property type="match status" value="1"/>
</dbReference>
<dbReference type="HOGENOM" id="CLU_000288_34_20_1"/>
<dbReference type="EMBL" id="CH408029">
    <property type="protein sequence ID" value="EAQ93062.1"/>
    <property type="molecule type" value="Genomic_DNA"/>
</dbReference>
<dbReference type="InterPro" id="IPR016181">
    <property type="entry name" value="Acyl_CoA_acyltransferase"/>
</dbReference>
<dbReference type="PANTHER" id="PTHR10039">
    <property type="entry name" value="AMELOGENIN"/>
    <property type="match status" value="1"/>
</dbReference>
<dbReference type="SUPFAM" id="SSF55729">
    <property type="entry name" value="Acyl-CoA N-acyltransferases (Nat)"/>
    <property type="match status" value="1"/>
</dbReference>
<dbReference type="InterPro" id="IPR056884">
    <property type="entry name" value="NPHP3-like_N"/>
</dbReference>
<dbReference type="GeneID" id="4388167"/>
<dbReference type="Gene3D" id="3.40.50.300">
    <property type="entry name" value="P-loop containing nucleotide triphosphate hydrolases"/>
    <property type="match status" value="1"/>
</dbReference>
<keyword evidence="1" id="KW-0677">Repeat</keyword>
<organism evidence="3 4">
    <name type="scientific">Chaetomium globosum (strain ATCC 6205 / CBS 148.51 / DSM 1962 / NBRC 6347 / NRRL 1970)</name>
    <name type="common">Soil fungus</name>
    <dbReference type="NCBI Taxonomy" id="306901"/>
    <lineage>
        <taxon>Eukaryota</taxon>
        <taxon>Fungi</taxon>
        <taxon>Dikarya</taxon>
        <taxon>Ascomycota</taxon>
        <taxon>Pezizomycotina</taxon>
        <taxon>Sordariomycetes</taxon>
        <taxon>Sordariomycetidae</taxon>
        <taxon>Sordariales</taxon>
        <taxon>Chaetomiaceae</taxon>
        <taxon>Chaetomium</taxon>
    </lineage>
</organism>
<dbReference type="eggNOG" id="ENOG502SKUI">
    <property type="taxonomic scope" value="Eukaryota"/>
</dbReference>
<dbReference type="OrthoDB" id="194358at2759"/>
<dbReference type="OMA" id="WHARMAN"/>
<dbReference type="VEuPathDB" id="FungiDB:CHGG_01297"/>
<dbReference type="Proteomes" id="UP000001056">
    <property type="component" value="Unassembled WGS sequence"/>
</dbReference>
<accession>Q2HEQ7</accession>
<dbReference type="RefSeq" id="XP_001220518.1">
    <property type="nucleotide sequence ID" value="XM_001220517.1"/>
</dbReference>
<gene>
    <name evidence="3" type="ORF">CHGG_01297</name>
</gene>